<dbReference type="GO" id="GO:0009279">
    <property type="term" value="C:cell outer membrane"/>
    <property type="evidence" value="ECO:0007669"/>
    <property type="project" value="UniProtKB-SubCell"/>
</dbReference>
<evidence type="ECO:0000313" key="6">
    <source>
        <dbReference type="EMBL" id="MBG9390445.1"/>
    </source>
</evidence>
<feature type="compositionally biased region" description="Pro residues" evidence="3">
    <location>
        <begin position="234"/>
        <end position="276"/>
    </location>
</feature>
<sequence>MTHRQQMPVGRKLSLVTLAALACSPVFAAEPLGAYIGGNYGSTRGHFDNPASITPYVGPGFAVSGASEDSRDKGWKLYGGYRISPYFAVEGGYFDLGSFDYRYTTVPAGSFAGELRPRGVNLDLLGILPIGDRFSVFGRVGAAYVDSRTSYSRTGAVTTIFANDGDKHLRPKVGVGMQYAFTERLSVRAELERYRINDPVRNKSNIDMASVGLVYYFGDAPRRVAAAAPAPAYVAPPPAPMPPPPARTPPPPPPPPPAPVASPPPPPPPPPAPMPESRPAKQGRN</sequence>
<reference evidence="6" key="1">
    <citation type="submission" date="2020-11" db="EMBL/GenBank/DDBJ databases">
        <title>Bacterial whole genome sequence for Caenimonas sp. DR4.4.</title>
        <authorList>
            <person name="Le V."/>
            <person name="Ko S.-R."/>
            <person name="Ahn C.-Y."/>
            <person name="Oh H.-M."/>
        </authorList>
    </citation>
    <scope>NUCLEOTIDE SEQUENCE</scope>
    <source>
        <strain evidence="6">DR4.4</strain>
    </source>
</reference>
<dbReference type="RefSeq" id="WP_196988184.1">
    <property type="nucleotide sequence ID" value="NZ_JADWYS010000001.1"/>
</dbReference>
<feature type="domain" description="Outer membrane protein beta-barrel" evidence="5">
    <location>
        <begin position="15"/>
        <end position="217"/>
    </location>
</feature>
<evidence type="ECO:0000256" key="2">
    <source>
        <dbReference type="ARBA" id="ARBA00022729"/>
    </source>
</evidence>
<feature type="signal peptide" evidence="4">
    <location>
        <begin position="1"/>
        <end position="28"/>
    </location>
</feature>
<keyword evidence="2 4" id="KW-0732">Signal</keyword>
<dbReference type="Proteomes" id="UP000651050">
    <property type="component" value="Unassembled WGS sequence"/>
</dbReference>
<dbReference type="AlphaFoldDB" id="A0A931H843"/>
<name>A0A931H843_9BURK</name>
<accession>A0A931H843</accession>
<evidence type="ECO:0000259" key="5">
    <source>
        <dbReference type="Pfam" id="PF13505"/>
    </source>
</evidence>
<feature type="region of interest" description="Disordered" evidence="3">
    <location>
        <begin position="232"/>
        <end position="285"/>
    </location>
</feature>
<evidence type="ECO:0000313" key="7">
    <source>
        <dbReference type="Proteomes" id="UP000651050"/>
    </source>
</evidence>
<dbReference type="PROSITE" id="PS51257">
    <property type="entry name" value="PROKAR_LIPOPROTEIN"/>
    <property type="match status" value="1"/>
</dbReference>
<evidence type="ECO:0000256" key="1">
    <source>
        <dbReference type="ARBA" id="ARBA00004442"/>
    </source>
</evidence>
<evidence type="ECO:0000256" key="4">
    <source>
        <dbReference type="SAM" id="SignalP"/>
    </source>
</evidence>
<dbReference type="Gene3D" id="2.40.160.20">
    <property type="match status" value="1"/>
</dbReference>
<protein>
    <submittedName>
        <fullName evidence="6">Outer membrane beta-barrel protein</fullName>
    </submittedName>
</protein>
<dbReference type="Pfam" id="PF13505">
    <property type="entry name" value="OMP_b-brl"/>
    <property type="match status" value="1"/>
</dbReference>
<dbReference type="InterPro" id="IPR027385">
    <property type="entry name" value="Beta-barrel_OMP"/>
</dbReference>
<organism evidence="6 7">
    <name type="scientific">Caenimonas aquaedulcis</name>
    <dbReference type="NCBI Taxonomy" id="2793270"/>
    <lineage>
        <taxon>Bacteria</taxon>
        <taxon>Pseudomonadati</taxon>
        <taxon>Pseudomonadota</taxon>
        <taxon>Betaproteobacteria</taxon>
        <taxon>Burkholderiales</taxon>
        <taxon>Comamonadaceae</taxon>
        <taxon>Caenimonas</taxon>
    </lineage>
</organism>
<dbReference type="EMBL" id="JADWYS010000001">
    <property type="protein sequence ID" value="MBG9390445.1"/>
    <property type="molecule type" value="Genomic_DNA"/>
</dbReference>
<evidence type="ECO:0000256" key="3">
    <source>
        <dbReference type="SAM" id="MobiDB-lite"/>
    </source>
</evidence>
<dbReference type="InterPro" id="IPR011250">
    <property type="entry name" value="OMP/PagP_B-barrel"/>
</dbReference>
<proteinExistence type="predicted"/>
<dbReference type="SUPFAM" id="SSF56925">
    <property type="entry name" value="OMPA-like"/>
    <property type="match status" value="1"/>
</dbReference>
<comment type="caution">
    <text evidence="6">The sequence shown here is derived from an EMBL/GenBank/DDBJ whole genome shotgun (WGS) entry which is preliminary data.</text>
</comment>
<comment type="subcellular location">
    <subcellularLocation>
        <location evidence="1">Cell outer membrane</location>
    </subcellularLocation>
</comment>
<gene>
    <name evidence="6" type="ORF">I5803_20615</name>
</gene>
<feature type="chain" id="PRO_5037388620" evidence="4">
    <location>
        <begin position="29"/>
        <end position="285"/>
    </location>
</feature>
<keyword evidence="7" id="KW-1185">Reference proteome</keyword>